<reference evidence="4 5" key="1">
    <citation type="submission" date="2019-02" db="EMBL/GenBank/DDBJ databases">
        <title>Genomic Encyclopedia of Type Strains, Phase IV (KMG-IV): sequencing the most valuable type-strain genomes for metagenomic binning, comparative biology and taxonomic classification.</title>
        <authorList>
            <person name="Goeker M."/>
        </authorList>
    </citation>
    <scope>NUCLEOTIDE SEQUENCE [LARGE SCALE GENOMIC DNA]</scope>
    <source>
        <strain evidence="4 5">DSM 29486</strain>
    </source>
</reference>
<organism evidence="4 5">
    <name type="scientific">Cuneatibacter caecimuris</name>
    <dbReference type="NCBI Taxonomy" id="1796618"/>
    <lineage>
        <taxon>Bacteria</taxon>
        <taxon>Bacillati</taxon>
        <taxon>Bacillota</taxon>
        <taxon>Clostridia</taxon>
        <taxon>Lachnospirales</taxon>
        <taxon>Lachnospiraceae</taxon>
        <taxon>Cuneatibacter</taxon>
    </lineage>
</organism>
<gene>
    <name evidence="4" type="ORF">EV209_2364</name>
</gene>
<evidence type="ECO:0000313" key="4">
    <source>
        <dbReference type="EMBL" id="RZS94002.1"/>
    </source>
</evidence>
<dbReference type="Pfam" id="PF12682">
    <property type="entry name" value="Flavodoxin_4"/>
    <property type="match status" value="1"/>
</dbReference>
<dbReference type="Proteomes" id="UP000292927">
    <property type="component" value="Unassembled WGS sequence"/>
</dbReference>
<feature type="chain" id="PRO_5020691212" evidence="2">
    <location>
        <begin position="25"/>
        <end position="222"/>
    </location>
</feature>
<evidence type="ECO:0000256" key="1">
    <source>
        <dbReference type="SAM" id="MobiDB-lite"/>
    </source>
</evidence>
<dbReference type="PROSITE" id="PS51257">
    <property type="entry name" value="PROKAR_LIPOPROTEIN"/>
    <property type="match status" value="1"/>
</dbReference>
<feature type="domain" description="Flavodoxin-like" evidence="3">
    <location>
        <begin position="69"/>
        <end position="220"/>
    </location>
</feature>
<dbReference type="PANTHER" id="PTHR39201">
    <property type="entry name" value="EXPORTED PROTEIN-RELATED"/>
    <property type="match status" value="1"/>
</dbReference>
<dbReference type="EMBL" id="SGXF01000005">
    <property type="protein sequence ID" value="RZS94002.1"/>
    <property type="molecule type" value="Genomic_DNA"/>
</dbReference>
<keyword evidence="2" id="KW-0732">Signal</keyword>
<dbReference type="RefSeq" id="WP_130435644.1">
    <property type="nucleotide sequence ID" value="NZ_SGXF01000005.1"/>
</dbReference>
<evidence type="ECO:0000259" key="3">
    <source>
        <dbReference type="Pfam" id="PF12682"/>
    </source>
</evidence>
<proteinExistence type="predicted"/>
<keyword evidence="5" id="KW-1185">Reference proteome</keyword>
<dbReference type="PANTHER" id="PTHR39201:SF1">
    <property type="entry name" value="FLAVODOXIN-LIKE DOMAIN-CONTAINING PROTEIN"/>
    <property type="match status" value="1"/>
</dbReference>
<dbReference type="GO" id="GO:0010181">
    <property type="term" value="F:FMN binding"/>
    <property type="evidence" value="ECO:0007669"/>
    <property type="project" value="InterPro"/>
</dbReference>
<dbReference type="GO" id="GO:0016651">
    <property type="term" value="F:oxidoreductase activity, acting on NAD(P)H"/>
    <property type="evidence" value="ECO:0007669"/>
    <property type="project" value="UniProtKB-ARBA"/>
</dbReference>
<feature type="signal peptide" evidence="2">
    <location>
        <begin position="1"/>
        <end position="24"/>
    </location>
</feature>
<sequence>MKKKNKFLSIVTALSAAFILSACAENKTVSSGSETAQPIQNGTKETAEGMPESESPGNTLHAEETAGGTLVVYFSATGTTKGAAEKIAAITAADIYEIIPAEPYSGEDLNYNDEKSRASNEMKDPDARPEIGGKTISFEGYSTIYLGYPIWWGDAPRIMSTFAESYDFEGITVIPFCTSGGSGIGESGRHLAEQAGSGNWLTGQRFSGNVSEEELRSWIDGL</sequence>
<dbReference type="SUPFAM" id="SSF52218">
    <property type="entry name" value="Flavoproteins"/>
    <property type="match status" value="1"/>
</dbReference>
<dbReference type="InterPro" id="IPR008254">
    <property type="entry name" value="Flavodoxin/NO_synth"/>
</dbReference>
<evidence type="ECO:0000313" key="5">
    <source>
        <dbReference type="Proteomes" id="UP000292927"/>
    </source>
</evidence>
<dbReference type="OrthoDB" id="9806505at2"/>
<evidence type="ECO:0000256" key="2">
    <source>
        <dbReference type="SAM" id="SignalP"/>
    </source>
</evidence>
<name>A0A4Q7P5M2_9FIRM</name>
<protein>
    <submittedName>
        <fullName evidence="4">Flavodoxin-like protein</fullName>
    </submittedName>
</protein>
<dbReference type="Gene3D" id="3.40.50.360">
    <property type="match status" value="1"/>
</dbReference>
<feature type="region of interest" description="Disordered" evidence="1">
    <location>
        <begin position="29"/>
        <end position="61"/>
    </location>
</feature>
<comment type="caution">
    <text evidence="4">The sequence shown here is derived from an EMBL/GenBank/DDBJ whole genome shotgun (WGS) entry which is preliminary data.</text>
</comment>
<feature type="compositionally biased region" description="Polar residues" evidence="1">
    <location>
        <begin position="29"/>
        <end position="44"/>
    </location>
</feature>
<accession>A0A4Q7P5M2</accession>
<dbReference type="AlphaFoldDB" id="A0A4Q7P5M2"/>
<dbReference type="InterPro" id="IPR029039">
    <property type="entry name" value="Flavoprotein-like_sf"/>
</dbReference>